<evidence type="ECO:0000313" key="4">
    <source>
        <dbReference type="EMBL" id="MBW7455727.1"/>
    </source>
</evidence>
<evidence type="ECO:0000313" key="5">
    <source>
        <dbReference type="Proteomes" id="UP001519887"/>
    </source>
</evidence>
<dbReference type="InterPro" id="IPR036291">
    <property type="entry name" value="NAD(P)-bd_dom_sf"/>
</dbReference>
<dbReference type="EMBL" id="JAHZIK010000421">
    <property type="protein sequence ID" value="MBW7455727.1"/>
    <property type="molecule type" value="Genomic_DNA"/>
</dbReference>
<dbReference type="Gene3D" id="3.30.360.10">
    <property type="entry name" value="Dihydrodipicolinate Reductase, domain 2"/>
    <property type="match status" value="1"/>
</dbReference>
<comment type="caution">
    <text evidence="4">The sequence shown here is derived from an EMBL/GenBank/DDBJ whole genome shotgun (WGS) entry which is preliminary data.</text>
</comment>
<protein>
    <submittedName>
        <fullName evidence="4">Gfo/Idh/MocA family oxidoreductase</fullName>
    </submittedName>
</protein>
<accession>A0ABS7C499</accession>
<dbReference type="Proteomes" id="UP001519887">
    <property type="component" value="Unassembled WGS sequence"/>
</dbReference>
<dbReference type="SUPFAM" id="SSF51735">
    <property type="entry name" value="NAD(P)-binding Rossmann-fold domains"/>
    <property type="match status" value="1"/>
</dbReference>
<evidence type="ECO:0000259" key="3">
    <source>
        <dbReference type="Pfam" id="PF01408"/>
    </source>
</evidence>
<dbReference type="InterPro" id="IPR000683">
    <property type="entry name" value="Gfo/Idh/MocA-like_OxRdtase_N"/>
</dbReference>
<evidence type="ECO:0000256" key="2">
    <source>
        <dbReference type="ARBA" id="ARBA00023002"/>
    </source>
</evidence>
<sequence>MMNKKTLQVGLVGFGYAGSTFHAPVITNVANMSLAKVVQRNGASSKEKYPWVTVVGSVQELYADDDIDLVVITTPSTNHYALAKEAIMAGKHVVVEKPFTTTSSEADELISLAREKNVVVSVYQNRRWDGDFMTLRQVLDQSLLGRVIEAEFRWDRFSPVV</sequence>
<keyword evidence="2" id="KW-0560">Oxidoreductase</keyword>
<reference evidence="4 5" key="1">
    <citation type="submission" date="2021-07" db="EMBL/GenBank/DDBJ databases">
        <title>Paenibacillus radiodurans sp. nov., isolated from the southeastern edge of Tengger Desert.</title>
        <authorList>
            <person name="Zhang G."/>
        </authorList>
    </citation>
    <scope>NUCLEOTIDE SEQUENCE [LARGE SCALE GENOMIC DNA]</scope>
    <source>
        <strain evidence="4 5">CCM 7311</strain>
    </source>
</reference>
<dbReference type="PANTHER" id="PTHR43708:SF5">
    <property type="entry name" value="CONSERVED EXPRESSED OXIDOREDUCTASE (EUROFUNG)-RELATED"/>
    <property type="match status" value="1"/>
</dbReference>
<evidence type="ECO:0000256" key="1">
    <source>
        <dbReference type="ARBA" id="ARBA00010928"/>
    </source>
</evidence>
<comment type="similarity">
    <text evidence="1">Belongs to the Gfo/Idh/MocA family.</text>
</comment>
<feature type="non-terminal residue" evidence="4">
    <location>
        <position position="161"/>
    </location>
</feature>
<dbReference type="PANTHER" id="PTHR43708">
    <property type="entry name" value="CONSERVED EXPRESSED OXIDOREDUCTASE (EUROFUNG)"/>
    <property type="match status" value="1"/>
</dbReference>
<dbReference type="Gene3D" id="3.40.50.720">
    <property type="entry name" value="NAD(P)-binding Rossmann-like Domain"/>
    <property type="match status" value="1"/>
</dbReference>
<proteinExistence type="inferred from homology"/>
<gene>
    <name evidence="4" type="ORF">K0U00_17000</name>
</gene>
<name>A0ABS7C499_9BACL</name>
<dbReference type="InterPro" id="IPR051317">
    <property type="entry name" value="Gfo/Idh/MocA_oxidoreduct"/>
</dbReference>
<keyword evidence="5" id="KW-1185">Reference proteome</keyword>
<organism evidence="4 5">
    <name type="scientific">Paenibacillus sepulcri</name>
    <dbReference type="NCBI Taxonomy" id="359917"/>
    <lineage>
        <taxon>Bacteria</taxon>
        <taxon>Bacillati</taxon>
        <taxon>Bacillota</taxon>
        <taxon>Bacilli</taxon>
        <taxon>Bacillales</taxon>
        <taxon>Paenibacillaceae</taxon>
        <taxon>Paenibacillus</taxon>
    </lineage>
</organism>
<feature type="domain" description="Gfo/Idh/MocA-like oxidoreductase N-terminal" evidence="3">
    <location>
        <begin position="8"/>
        <end position="123"/>
    </location>
</feature>
<dbReference type="Pfam" id="PF01408">
    <property type="entry name" value="GFO_IDH_MocA"/>
    <property type="match status" value="1"/>
</dbReference>